<feature type="region of interest" description="Disordered" evidence="1">
    <location>
        <begin position="1"/>
        <end position="20"/>
    </location>
</feature>
<keyword evidence="4" id="KW-1185">Reference proteome</keyword>
<gene>
    <name evidence="2" type="ORF">PHYPA_006431</name>
</gene>
<evidence type="ECO:0000313" key="4">
    <source>
        <dbReference type="Proteomes" id="UP000006727"/>
    </source>
</evidence>
<reference evidence="2 4" key="2">
    <citation type="journal article" date="2018" name="Plant J.">
        <title>The Physcomitrella patens chromosome-scale assembly reveals moss genome structure and evolution.</title>
        <authorList>
            <person name="Lang D."/>
            <person name="Ullrich K.K."/>
            <person name="Murat F."/>
            <person name="Fuchs J."/>
            <person name="Jenkins J."/>
            <person name="Haas F.B."/>
            <person name="Piednoel M."/>
            <person name="Gundlach H."/>
            <person name="Van Bel M."/>
            <person name="Meyberg R."/>
            <person name="Vives C."/>
            <person name="Morata J."/>
            <person name="Symeonidi A."/>
            <person name="Hiss M."/>
            <person name="Muchero W."/>
            <person name="Kamisugi Y."/>
            <person name="Saleh O."/>
            <person name="Blanc G."/>
            <person name="Decker E.L."/>
            <person name="van Gessel N."/>
            <person name="Grimwood J."/>
            <person name="Hayes R.D."/>
            <person name="Graham S.W."/>
            <person name="Gunter L.E."/>
            <person name="McDaniel S.F."/>
            <person name="Hoernstein S.N.W."/>
            <person name="Larsson A."/>
            <person name="Li F.W."/>
            <person name="Perroud P.F."/>
            <person name="Phillips J."/>
            <person name="Ranjan P."/>
            <person name="Rokshar D.S."/>
            <person name="Rothfels C.J."/>
            <person name="Schneider L."/>
            <person name="Shu S."/>
            <person name="Stevenson D.W."/>
            <person name="Thummler F."/>
            <person name="Tillich M."/>
            <person name="Villarreal Aguilar J.C."/>
            <person name="Widiez T."/>
            <person name="Wong G.K."/>
            <person name="Wymore A."/>
            <person name="Zhang Y."/>
            <person name="Zimmer A.D."/>
            <person name="Quatrano R.S."/>
            <person name="Mayer K.F.X."/>
            <person name="Goodstein D."/>
            <person name="Casacuberta J.M."/>
            <person name="Vandepoele K."/>
            <person name="Reski R."/>
            <person name="Cuming A.C."/>
            <person name="Tuskan G.A."/>
            <person name="Maumus F."/>
            <person name="Salse J."/>
            <person name="Schmutz J."/>
            <person name="Rensing S.A."/>
        </authorList>
    </citation>
    <scope>NUCLEOTIDE SEQUENCE [LARGE SCALE GENOMIC DNA]</scope>
    <source>
        <strain evidence="3 4">cv. Gransden 2004</strain>
    </source>
</reference>
<dbReference type="Proteomes" id="UP000006727">
    <property type="component" value="Chromosome 4"/>
</dbReference>
<dbReference type="Gramene" id="Pp3c4_19030V3.1">
    <property type="protein sequence ID" value="Pp3c4_19030V3.1"/>
    <property type="gene ID" value="Pp3c4_19030"/>
</dbReference>
<proteinExistence type="predicted"/>
<organism evidence="2">
    <name type="scientific">Physcomitrium patens</name>
    <name type="common">Spreading-leaved earth moss</name>
    <name type="synonym">Physcomitrella patens</name>
    <dbReference type="NCBI Taxonomy" id="3218"/>
    <lineage>
        <taxon>Eukaryota</taxon>
        <taxon>Viridiplantae</taxon>
        <taxon>Streptophyta</taxon>
        <taxon>Embryophyta</taxon>
        <taxon>Bryophyta</taxon>
        <taxon>Bryophytina</taxon>
        <taxon>Bryopsida</taxon>
        <taxon>Funariidae</taxon>
        <taxon>Funariales</taxon>
        <taxon>Funariaceae</taxon>
        <taxon>Physcomitrium</taxon>
    </lineage>
</organism>
<accession>A0A2K1KP23</accession>
<dbReference type="EnsemblPlants" id="Pp3c4_19030V3.1">
    <property type="protein sequence ID" value="Pp3c4_19030V3.1"/>
    <property type="gene ID" value="Pp3c4_19030"/>
</dbReference>
<dbReference type="EMBL" id="ABEU02000004">
    <property type="protein sequence ID" value="PNR55534.1"/>
    <property type="molecule type" value="Genomic_DNA"/>
</dbReference>
<name>A0A2K1KP23_PHYPA</name>
<sequence>MSGAFQLTPAGLPEWSKGGDLRSPMRRHAWVQTPQPAIRAMNSPLALLMGLVIHQTLLATHCHHTALLLDQNTPTRDVVLTQLYAATRLLAPPPPPSPCHALRHPLPPSKGNRIYDLCAAAQAPDARRDCHARRFSCSIAGVARACSIYLDVLRGGRATPRLLLRRGGGGRGSPLRFRVRVCARSVCTEDRLGCCCDPPTSICLCECAPAAAAFPLFSFPSLLNLFFYHSFGPPTVLGTRTHRVQSECECDPGVVSHSMPVAPRLPSPTCPFLHCPRLCAHGHYRTSAWN</sequence>
<evidence type="ECO:0000313" key="3">
    <source>
        <dbReference type="EnsemblPlants" id="Pp3c4_19030V3.1"/>
    </source>
</evidence>
<evidence type="ECO:0000256" key="1">
    <source>
        <dbReference type="SAM" id="MobiDB-lite"/>
    </source>
</evidence>
<dbReference type="InParanoid" id="A0A2K1KP23"/>
<reference evidence="2 4" key="1">
    <citation type="journal article" date="2008" name="Science">
        <title>The Physcomitrella genome reveals evolutionary insights into the conquest of land by plants.</title>
        <authorList>
            <person name="Rensing S."/>
            <person name="Lang D."/>
            <person name="Zimmer A."/>
            <person name="Terry A."/>
            <person name="Salamov A."/>
            <person name="Shapiro H."/>
            <person name="Nishiyama T."/>
            <person name="Perroud P.-F."/>
            <person name="Lindquist E."/>
            <person name="Kamisugi Y."/>
            <person name="Tanahashi T."/>
            <person name="Sakakibara K."/>
            <person name="Fujita T."/>
            <person name="Oishi K."/>
            <person name="Shin-I T."/>
            <person name="Kuroki Y."/>
            <person name="Toyoda A."/>
            <person name="Suzuki Y."/>
            <person name="Hashimoto A."/>
            <person name="Yamaguchi K."/>
            <person name="Sugano A."/>
            <person name="Kohara Y."/>
            <person name="Fujiyama A."/>
            <person name="Anterola A."/>
            <person name="Aoki S."/>
            <person name="Ashton N."/>
            <person name="Barbazuk W.B."/>
            <person name="Barker E."/>
            <person name="Bennetzen J."/>
            <person name="Bezanilla M."/>
            <person name="Blankenship R."/>
            <person name="Cho S.H."/>
            <person name="Dutcher S."/>
            <person name="Estelle M."/>
            <person name="Fawcett J.A."/>
            <person name="Gundlach H."/>
            <person name="Hanada K."/>
            <person name="Heyl A."/>
            <person name="Hicks K.A."/>
            <person name="Hugh J."/>
            <person name="Lohr M."/>
            <person name="Mayer K."/>
            <person name="Melkozernov A."/>
            <person name="Murata T."/>
            <person name="Nelson D."/>
            <person name="Pils B."/>
            <person name="Prigge M."/>
            <person name="Reiss B."/>
            <person name="Renner T."/>
            <person name="Rombauts S."/>
            <person name="Rushton P."/>
            <person name="Sanderfoot A."/>
            <person name="Schween G."/>
            <person name="Shiu S.-H."/>
            <person name="Stueber K."/>
            <person name="Theodoulou F.L."/>
            <person name="Tu H."/>
            <person name="Van de Peer Y."/>
            <person name="Verrier P.J."/>
            <person name="Waters E."/>
            <person name="Wood A."/>
            <person name="Yang L."/>
            <person name="Cove D."/>
            <person name="Cuming A."/>
            <person name="Hasebe M."/>
            <person name="Lucas S."/>
            <person name="Mishler D.B."/>
            <person name="Reski R."/>
            <person name="Grigoriev I."/>
            <person name="Quatrano R.S."/>
            <person name="Boore J.L."/>
        </authorList>
    </citation>
    <scope>NUCLEOTIDE SEQUENCE [LARGE SCALE GENOMIC DNA]</scope>
    <source>
        <strain evidence="3 4">cv. Gransden 2004</strain>
    </source>
</reference>
<dbReference type="AlphaFoldDB" id="A0A2K1KP23"/>
<protein>
    <submittedName>
        <fullName evidence="2 3">Uncharacterized protein</fullName>
    </submittedName>
</protein>
<reference evidence="3" key="3">
    <citation type="submission" date="2020-12" db="UniProtKB">
        <authorList>
            <consortium name="EnsemblPlants"/>
        </authorList>
    </citation>
    <scope>IDENTIFICATION</scope>
</reference>
<evidence type="ECO:0000313" key="2">
    <source>
        <dbReference type="EMBL" id="PNR55534.1"/>
    </source>
</evidence>